<proteinExistence type="predicted"/>
<dbReference type="FunFam" id="3.30.300.30:FF:000015">
    <property type="entry name" value="Nonribosomal peptide synthase SidD"/>
    <property type="match status" value="2"/>
</dbReference>
<dbReference type="InterPro" id="IPR000873">
    <property type="entry name" value="AMP-dep_synth/lig_dom"/>
</dbReference>
<dbReference type="PROSITE" id="PS50075">
    <property type="entry name" value="CARRIER"/>
    <property type="match status" value="2"/>
</dbReference>
<dbReference type="Pfam" id="PF00550">
    <property type="entry name" value="PP-binding"/>
    <property type="match status" value="2"/>
</dbReference>
<dbReference type="InterPro" id="IPR020845">
    <property type="entry name" value="AMP-binding_CS"/>
</dbReference>
<keyword evidence="3" id="KW-0436">Ligase</keyword>
<dbReference type="InterPro" id="IPR045851">
    <property type="entry name" value="AMP-bd_C_sf"/>
</dbReference>
<dbReference type="InterPro" id="IPR010071">
    <property type="entry name" value="AA_adenyl_dom"/>
</dbReference>
<comment type="caution">
    <text evidence="5">The sequence shown here is derived from an EMBL/GenBank/DDBJ whole genome shotgun (WGS) entry which is preliminary data.</text>
</comment>
<feature type="domain" description="Carrier" evidence="4">
    <location>
        <begin position="1588"/>
        <end position="1664"/>
    </location>
</feature>
<dbReference type="InterPro" id="IPR009081">
    <property type="entry name" value="PP-bd_ACP"/>
</dbReference>
<dbReference type="Gene3D" id="3.30.559.30">
    <property type="entry name" value="Nonribosomal peptide synthetase, condensation domain"/>
    <property type="match status" value="3"/>
</dbReference>
<reference evidence="5" key="1">
    <citation type="submission" date="2021-09" db="EMBL/GenBank/DDBJ databases">
        <title>A high-quality genome of the endoparasitic fungus Hirsutella rhossiliensis with a comparison of Hirsutella genomes reveals transposable elements contributing to genome size variation.</title>
        <authorList>
            <person name="Lin R."/>
            <person name="Jiao Y."/>
            <person name="Sun X."/>
            <person name="Ling J."/>
            <person name="Xie B."/>
            <person name="Cheng X."/>
        </authorList>
    </citation>
    <scope>NUCLEOTIDE SEQUENCE</scope>
    <source>
        <strain evidence="5">HR02</strain>
    </source>
</reference>
<dbReference type="SMART" id="SM00823">
    <property type="entry name" value="PKS_PP"/>
    <property type="match status" value="2"/>
</dbReference>
<dbReference type="GO" id="GO:0016874">
    <property type="term" value="F:ligase activity"/>
    <property type="evidence" value="ECO:0007669"/>
    <property type="project" value="UniProtKB-KW"/>
</dbReference>
<dbReference type="Pfam" id="PF00668">
    <property type="entry name" value="Condensation"/>
    <property type="match status" value="3"/>
</dbReference>
<dbReference type="GO" id="GO:0044550">
    <property type="term" value="P:secondary metabolite biosynthetic process"/>
    <property type="evidence" value="ECO:0007669"/>
    <property type="project" value="TreeGrafter"/>
</dbReference>
<dbReference type="InterPro" id="IPR020806">
    <property type="entry name" value="PKS_PP-bd"/>
</dbReference>
<evidence type="ECO:0000256" key="2">
    <source>
        <dbReference type="ARBA" id="ARBA00022553"/>
    </source>
</evidence>
<evidence type="ECO:0000256" key="3">
    <source>
        <dbReference type="ARBA" id="ARBA00022598"/>
    </source>
</evidence>
<dbReference type="NCBIfam" id="TIGR01733">
    <property type="entry name" value="AA-adenyl-dom"/>
    <property type="match status" value="1"/>
</dbReference>
<organism evidence="5 6">
    <name type="scientific">Hirsutella rhossiliensis</name>
    <dbReference type="NCBI Taxonomy" id="111463"/>
    <lineage>
        <taxon>Eukaryota</taxon>
        <taxon>Fungi</taxon>
        <taxon>Dikarya</taxon>
        <taxon>Ascomycota</taxon>
        <taxon>Pezizomycotina</taxon>
        <taxon>Sordariomycetes</taxon>
        <taxon>Hypocreomycetidae</taxon>
        <taxon>Hypocreales</taxon>
        <taxon>Ophiocordycipitaceae</taxon>
        <taxon>Hirsutella</taxon>
    </lineage>
</organism>
<dbReference type="EMBL" id="JAIZPD010000005">
    <property type="protein sequence ID" value="KAH0962866.1"/>
    <property type="molecule type" value="Genomic_DNA"/>
</dbReference>
<dbReference type="Gene3D" id="3.40.50.12780">
    <property type="entry name" value="N-terminal domain of ligase-like"/>
    <property type="match status" value="3"/>
</dbReference>
<dbReference type="CDD" id="cd05918">
    <property type="entry name" value="A_NRPS_SidN3_like"/>
    <property type="match status" value="2"/>
</dbReference>
<dbReference type="GO" id="GO:0043041">
    <property type="term" value="P:amino acid activation for nonribosomal peptide biosynthetic process"/>
    <property type="evidence" value="ECO:0007669"/>
    <property type="project" value="TreeGrafter"/>
</dbReference>
<dbReference type="InterPro" id="IPR042099">
    <property type="entry name" value="ANL_N_sf"/>
</dbReference>
<dbReference type="Pfam" id="PF00501">
    <property type="entry name" value="AMP-binding"/>
    <property type="match status" value="3"/>
</dbReference>
<accession>A0A9P8SHI4</accession>
<protein>
    <submittedName>
        <fullName evidence="5">AMP-binding enzyme domain-containing protein</fullName>
    </submittedName>
</protein>
<dbReference type="Proteomes" id="UP000824596">
    <property type="component" value="Unassembled WGS sequence"/>
</dbReference>
<dbReference type="SUPFAM" id="SSF52777">
    <property type="entry name" value="CoA-dependent acyltransferases"/>
    <property type="match status" value="4"/>
</dbReference>
<keyword evidence="2" id="KW-0597">Phosphoprotein</keyword>
<feature type="domain" description="Carrier" evidence="4">
    <location>
        <begin position="517"/>
        <end position="593"/>
    </location>
</feature>
<evidence type="ECO:0000313" key="5">
    <source>
        <dbReference type="EMBL" id="KAH0962866.1"/>
    </source>
</evidence>
<dbReference type="Gene3D" id="1.10.1200.10">
    <property type="entry name" value="ACP-like"/>
    <property type="match status" value="2"/>
</dbReference>
<dbReference type="CDD" id="cd19545">
    <property type="entry name" value="FUM14_C_NRPS-like"/>
    <property type="match status" value="1"/>
</dbReference>
<evidence type="ECO:0000259" key="4">
    <source>
        <dbReference type="PROSITE" id="PS50075"/>
    </source>
</evidence>
<dbReference type="Gene3D" id="3.30.300.30">
    <property type="match status" value="2"/>
</dbReference>
<dbReference type="SUPFAM" id="SSF47336">
    <property type="entry name" value="ACP-like"/>
    <property type="match status" value="2"/>
</dbReference>
<dbReference type="PROSITE" id="PS00012">
    <property type="entry name" value="PHOSPHOPANTETHEINE"/>
    <property type="match status" value="2"/>
</dbReference>
<dbReference type="PROSITE" id="PS00455">
    <property type="entry name" value="AMP_BINDING"/>
    <property type="match status" value="1"/>
</dbReference>
<dbReference type="GeneID" id="68354505"/>
<dbReference type="InterPro" id="IPR006162">
    <property type="entry name" value="Ppantetheine_attach_site"/>
</dbReference>
<name>A0A9P8SHI4_9HYPO</name>
<dbReference type="PANTHER" id="PTHR45527:SF12">
    <property type="entry name" value="NONRIBOSOMAL PEPTIDE SYNTHETASE IVOA"/>
    <property type="match status" value="1"/>
</dbReference>
<dbReference type="RefSeq" id="XP_044720379.1">
    <property type="nucleotide sequence ID" value="XM_044863847.1"/>
</dbReference>
<dbReference type="Gene3D" id="3.30.559.10">
    <property type="entry name" value="Chloramphenicol acetyltransferase-like domain"/>
    <property type="match status" value="3"/>
</dbReference>
<dbReference type="PANTHER" id="PTHR45527">
    <property type="entry name" value="NONRIBOSOMAL PEPTIDE SYNTHETASE"/>
    <property type="match status" value="1"/>
</dbReference>
<dbReference type="FunFam" id="1.10.1200.10:FF:000005">
    <property type="entry name" value="Nonribosomal peptide synthetase 1"/>
    <property type="match status" value="2"/>
</dbReference>
<dbReference type="InterPro" id="IPR036736">
    <property type="entry name" value="ACP-like_sf"/>
</dbReference>
<gene>
    <name evidence="5" type="ORF">HRG_05376</name>
</gene>
<dbReference type="GO" id="GO:0031177">
    <property type="term" value="F:phosphopantetheine binding"/>
    <property type="evidence" value="ECO:0007669"/>
    <property type="project" value="InterPro"/>
</dbReference>
<dbReference type="GO" id="GO:0005737">
    <property type="term" value="C:cytoplasm"/>
    <property type="evidence" value="ECO:0007669"/>
    <property type="project" value="TreeGrafter"/>
</dbReference>
<keyword evidence="1" id="KW-0596">Phosphopantetheine</keyword>
<dbReference type="SUPFAM" id="SSF56801">
    <property type="entry name" value="Acetyl-CoA synthetase-like"/>
    <property type="match status" value="2"/>
</dbReference>
<evidence type="ECO:0000256" key="1">
    <source>
        <dbReference type="ARBA" id="ARBA00022450"/>
    </source>
</evidence>
<dbReference type="InterPro" id="IPR001242">
    <property type="entry name" value="Condensation_dom"/>
</dbReference>
<dbReference type="OrthoDB" id="416786at2759"/>
<dbReference type="CDD" id="cd19531">
    <property type="entry name" value="LCL_NRPS-like"/>
    <property type="match status" value="1"/>
</dbReference>
<sequence>MNPEDRLAEVNIVTSEDLAEIWTWNSAVPLTVERCVHEIFEERANFQPHAPALAWKLAELGVGPHEETIVPLCFDKSMWTTVAVLAVLKAGGAFLLLDPSLPEYRLQLMVQRVKGKLVLSSVSAQSLSSRLAKEVVTVEPGLFTGLKSLSEEPNGQLPRQTPSSLIFTTAISNVSGALAAGGCLCVPNDQDRKDRLPEVIRSLQANFIDLTPSITQFLIPEDVPTLQVLVLGGEALRVRDVKPWWGKVRTIHLYGQSECTSNGTINHDASSPENVLSIGKGAGLVTWIVDPENHNSLLPLGCVGELLFEGPLIGDGYLGDPERTQAAFIEDPIWLLQGCPGRSGRHGRLYKTGDLVQYNEDGNLIFMGRKDTQVKIRGQRVELGEVEHWVQNCMLDAVQVVAEVIKPQGENANRALVAFLQLKNKAQPEAVTAALKVDDLESEEIAAELVPIPADVEEKLAGHLPSYMVPSAFFSLGELPMTATGKVDRKRLREIGGSFSVEKLAEMRTAGQGPKRQPTSVAERCLQRIWAKVLSIGSARIGLDDSFFHLGGDSIAAMKAVAEARKVGIGLTVADIFRHPILKNLTKQSTLVAEGSEEEVAPFALLGDKVEAASFLRDVSNLFHLDPAKILDAYPCTPLQEGLVSLGSKHSGNYVMQDILELSPNVAVKDLCTAWEQVARAMPILRTRIVQHNDLGLVQVVLDEEIRCIDATGLDSYLEADRKHSMDLGESLTRYSLVKDDVGSPKWFVWTMHHAIYDGWSVRLILAAVHRAFQGLSINRGPQVQAFIKYIKGQDDEEILNFWVEALADYEGVPFPTLPPSVDQPAADQEAEYQFPQPRQCRKDITASTLIRGAWALIVSRMSNTEDVVFGATVSGRNAPVAGIDAMVAPTFATIPLRVKVAGDQSVSGFLRTVQQQAVDTIPFEQAGLHRIAKMSPSCQKACMFQSLLVIQPQDTIGAEEVLGSWQATKQRWFNTYALMLEIRPAADKFTVHASFDSRVLEPWLVHKMLTRLDFVMQQLDSAHSERPLSEIAVMTPHDLEQIWEWNCTVPTAIETCAHQMIQEQVLTQPAAPAICSWDGELSYQELDRLSSRLVDRLVELGVRPDVLVPLCFEKSMWTPVAMLGVLKAGGGFVLLDPSLPQQRLQTIVGQLNASFIMSSPANFSLSSRLSETVIQLDPGSISLFDSAPHPTPLVRPSPKDAMFVVFTSGSTGTPKGVVLSHVNFCSGLKHQLHLLGFTKDSRVFDFASYAFDVAIHNVVATLVAGGCVCIPAEDERRDNISQAMVRMGTTIADLTPSVARLIDPTSVPQLETLILAGEAVSVDDVTRWWGKARVVNAYGPAECNISAINSGQSSPEDVTHIGKGAGLVTWIVDPENHNLLLSPGHVGELLLEGPLVGRGYLNDPETTTKSFIENPTWLAESLFPSSQPCRQGRLYKTGDLVRYNEDGSLMFIGRKDAQVKIRGQRVELGEVEHWVQKYTDATQVVAEVILLQGAGSGPTLVAFLQIEDGPEAPAVSILPISTDVEDKLAGHLPSYMMPAAFLSMRQMPMTPTGKTDRRQLREIGSSFSIQKLAEVKKAQQNGSSKREPTSDAEWRMQAIWAKVLGIEPGTIGADDSFIRLGGNSISAMAVVGEARRLGLQVAVADIFCRPKLHQLASHATLSTGAASSTIPSYQQREDTEQSFAQEFLWNLDQLHPGLTGHLMPWAVRLRGSLQLDALNTALLALESRHETLRTTFGSREGVNMQFIRPVHRKELISVEISSDDGKGLEHALQRDRTSPFNLETEPGWRVTVYRLDQEEHVLSIVMHHIVSDGWSLDVLRRELATFYTAVLRGQDPLMRVNNLPIQYRDYSFWQKQQSQAKARQRQLDYWTDSQEIWIKGELYDRLQRFRREQEVTLANRDRWETRDIIGSFVNVQCVRIKVERGSFDELVRQVQATTIASFANQDIPFQQIVSKLEPDKNKSRHPLVQTIFAVHSRSGPGKFMLEGVETEQIPMPITSRFDLEFHIYEEQHALRGSLIFSSDLYRPKTIRNVLSVFHEVLERGLADPAAAVASLPLAEGDGYEVSSFNGVG</sequence>
<dbReference type="FunFam" id="3.40.50.12780:FF:000014">
    <property type="entry name" value="Nonribosomal peptide synthetase 1"/>
    <property type="match status" value="1"/>
</dbReference>
<keyword evidence="6" id="KW-1185">Reference proteome</keyword>
<dbReference type="InterPro" id="IPR023213">
    <property type="entry name" value="CAT-like_dom_sf"/>
</dbReference>
<evidence type="ECO:0000313" key="6">
    <source>
        <dbReference type="Proteomes" id="UP000824596"/>
    </source>
</evidence>